<accession>A0A0J7ZGJ1</accession>
<sequence>MEIQIKGGTVRRVRGGKDAPLNTLSVQARTVANFLSLACRRAGAKIVHNSDAGYTGIRFDTKVGPVVLEMPTGDDPYRIVHELIEPDEYGRTEIEMRRFPQSYKPQGIAHITGEFLMSRGFLK</sequence>
<reference evidence="1 2" key="1">
    <citation type="submission" date="2015-06" db="EMBL/GenBank/DDBJ databases">
        <authorList>
            <person name="Ju K.-S."/>
            <person name="Doroghazi J.R."/>
            <person name="Metcalf W.W."/>
        </authorList>
    </citation>
    <scope>NUCLEOTIDE SEQUENCE [LARGE SCALE GENOMIC DNA]</scope>
    <source>
        <strain evidence="1 2">NRRL 3414</strain>
    </source>
</reference>
<dbReference type="EMBL" id="LFNT01000014">
    <property type="protein sequence ID" value="KMS74293.1"/>
    <property type="molecule type" value="Genomic_DNA"/>
</dbReference>
<comment type="caution">
    <text evidence="1">The sequence shown here is derived from an EMBL/GenBank/DDBJ whole genome shotgun (WGS) entry which is preliminary data.</text>
</comment>
<dbReference type="OrthoDB" id="4192051at2"/>
<name>A0A0J7ZGJ1_STRVR</name>
<gene>
    <name evidence="1" type="ORF">ACM01_15475</name>
</gene>
<protein>
    <submittedName>
        <fullName evidence="1">Uncharacterized protein</fullName>
    </submittedName>
</protein>
<dbReference type="Proteomes" id="UP000037432">
    <property type="component" value="Unassembled WGS sequence"/>
</dbReference>
<evidence type="ECO:0000313" key="1">
    <source>
        <dbReference type="EMBL" id="KMS74293.1"/>
    </source>
</evidence>
<dbReference type="RefSeq" id="WP_048581775.1">
    <property type="nucleotide sequence ID" value="NZ_LFNT01000014.1"/>
</dbReference>
<dbReference type="AlphaFoldDB" id="A0A0J7ZGJ1"/>
<organism evidence="1 2">
    <name type="scientific">Streptomyces viridochromogenes</name>
    <dbReference type="NCBI Taxonomy" id="1938"/>
    <lineage>
        <taxon>Bacteria</taxon>
        <taxon>Bacillati</taxon>
        <taxon>Actinomycetota</taxon>
        <taxon>Actinomycetes</taxon>
        <taxon>Kitasatosporales</taxon>
        <taxon>Streptomycetaceae</taxon>
        <taxon>Streptomyces</taxon>
    </lineage>
</organism>
<dbReference type="PATRIC" id="fig|1938.3.peg.8681"/>
<evidence type="ECO:0000313" key="2">
    <source>
        <dbReference type="Proteomes" id="UP000037432"/>
    </source>
</evidence>
<proteinExistence type="predicted"/>